<sequence>MEREQLRELCPEYALTEHQLNFPGRPLNVMPDGPPLVDAEDPNVEDDNVVFSTAVNSSAQNTEALPAYSEQYPPPPYDSQQQSSVGSS</sequence>
<dbReference type="Proteomes" id="UP001498398">
    <property type="component" value="Unassembled WGS sequence"/>
</dbReference>
<organism evidence="2 3">
    <name type="scientific">Marasmiellus scandens</name>
    <dbReference type="NCBI Taxonomy" id="2682957"/>
    <lineage>
        <taxon>Eukaryota</taxon>
        <taxon>Fungi</taxon>
        <taxon>Dikarya</taxon>
        <taxon>Basidiomycota</taxon>
        <taxon>Agaricomycotina</taxon>
        <taxon>Agaricomycetes</taxon>
        <taxon>Agaricomycetidae</taxon>
        <taxon>Agaricales</taxon>
        <taxon>Marasmiineae</taxon>
        <taxon>Omphalotaceae</taxon>
        <taxon>Marasmiellus</taxon>
    </lineage>
</organism>
<keyword evidence="3" id="KW-1185">Reference proteome</keyword>
<comment type="caution">
    <text evidence="2">The sequence shown here is derived from an EMBL/GenBank/DDBJ whole genome shotgun (WGS) entry which is preliminary data.</text>
</comment>
<feature type="compositionally biased region" description="Low complexity" evidence="1">
    <location>
        <begin position="78"/>
        <end position="88"/>
    </location>
</feature>
<feature type="region of interest" description="Disordered" evidence="1">
    <location>
        <begin position="56"/>
        <end position="88"/>
    </location>
</feature>
<reference evidence="2 3" key="1">
    <citation type="submission" date="2024-01" db="EMBL/GenBank/DDBJ databases">
        <title>A draft genome for the cacao thread blight pathogen Marasmiellus scandens.</title>
        <authorList>
            <person name="Baruah I.K."/>
            <person name="Leung J."/>
            <person name="Bukari Y."/>
            <person name="Amoako-Attah I."/>
            <person name="Meinhardt L.W."/>
            <person name="Bailey B.A."/>
            <person name="Cohen S.P."/>
        </authorList>
    </citation>
    <scope>NUCLEOTIDE SEQUENCE [LARGE SCALE GENOMIC DNA]</scope>
    <source>
        <strain evidence="2 3">GH-19</strain>
    </source>
</reference>
<evidence type="ECO:0000313" key="3">
    <source>
        <dbReference type="Proteomes" id="UP001498398"/>
    </source>
</evidence>
<proteinExistence type="predicted"/>
<accession>A0ABR1J2A2</accession>
<evidence type="ECO:0000313" key="2">
    <source>
        <dbReference type="EMBL" id="KAK7446024.1"/>
    </source>
</evidence>
<dbReference type="EMBL" id="JBANRG010000045">
    <property type="protein sequence ID" value="KAK7446024.1"/>
    <property type="molecule type" value="Genomic_DNA"/>
</dbReference>
<gene>
    <name evidence="2" type="ORF">VKT23_014647</name>
</gene>
<protein>
    <submittedName>
        <fullName evidence="2">Uncharacterized protein</fullName>
    </submittedName>
</protein>
<evidence type="ECO:0000256" key="1">
    <source>
        <dbReference type="SAM" id="MobiDB-lite"/>
    </source>
</evidence>
<name>A0ABR1J2A2_9AGAR</name>